<protein>
    <submittedName>
        <fullName evidence="2">Uncharacterized protein</fullName>
    </submittedName>
</protein>
<reference evidence="2 3" key="1">
    <citation type="journal article" date="2016" name="Nat. Commun.">
        <title>Thousands of microbial genomes shed light on interconnected biogeochemical processes in an aquifer system.</title>
        <authorList>
            <person name="Anantharaman K."/>
            <person name="Brown C.T."/>
            <person name="Hug L.A."/>
            <person name="Sharon I."/>
            <person name="Castelle C.J."/>
            <person name="Probst A.J."/>
            <person name="Thomas B.C."/>
            <person name="Singh A."/>
            <person name="Wilkins M.J."/>
            <person name="Karaoz U."/>
            <person name="Brodie E.L."/>
            <person name="Williams K.H."/>
            <person name="Hubbard S.S."/>
            <person name="Banfield J.F."/>
        </authorList>
    </citation>
    <scope>NUCLEOTIDE SEQUENCE [LARGE SCALE GENOMIC DNA]</scope>
</reference>
<keyword evidence="1" id="KW-0812">Transmembrane</keyword>
<dbReference type="AlphaFoldDB" id="A0A1G2U608"/>
<keyword evidence="1" id="KW-1133">Transmembrane helix</keyword>
<organism evidence="2 3">
    <name type="scientific">Candidatus Zambryskibacteria bacterium RIFCSPLOWO2_01_FULL_43_17</name>
    <dbReference type="NCBI Taxonomy" id="1802760"/>
    <lineage>
        <taxon>Bacteria</taxon>
        <taxon>Candidatus Zambryskiibacteriota</taxon>
    </lineage>
</organism>
<feature type="transmembrane region" description="Helical" evidence="1">
    <location>
        <begin position="107"/>
        <end position="128"/>
    </location>
</feature>
<accession>A0A1G2U608</accession>
<comment type="caution">
    <text evidence="2">The sequence shown here is derived from an EMBL/GenBank/DDBJ whole genome shotgun (WGS) entry which is preliminary data.</text>
</comment>
<feature type="transmembrane region" description="Helical" evidence="1">
    <location>
        <begin position="29"/>
        <end position="47"/>
    </location>
</feature>
<proteinExistence type="predicted"/>
<feature type="transmembrane region" description="Helical" evidence="1">
    <location>
        <begin position="78"/>
        <end position="101"/>
    </location>
</feature>
<evidence type="ECO:0000313" key="2">
    <source>
        <dbReference type="EMBL" id="OHB04312.1"/>
    </source>
</evidence>
<gene>
    <name evidence="2" type="ORF">A2920_03325</name>
</gene>
<dbReference type="Proteomes" id="UP000179283">
    <property type="component" value="Unassembled WGS sequence"/>
</dbReference>
<keyword evidence="1" id="KW-0472">Membrane</keyword>
<dbReference type="EMBL" id="MHWD01000011">
    <property type="protein sequence ID" value="OHB04312.1"/>
    <property type="molecule type" value="Genomic_DNA"/>
</dbReference>
<evidence type="ECO:0000313" key="3">
    <source>
        <dbReference type="Proteomes" id="UP000179283"/>
    </source>
</evidence>
<sequence>MDLLIFLPEYFRWHYSRAWKDLARNCSQFIRFTISFFSITFLVRTLFAPWKRMKENYEKGFDPEGFFSTLIVNLIMRLVGFVIRTFALAVGIVAVILVLLISALVFVFWALFPAIVAFLFAIGIVKIFS</sequence>
<name>A0A1G2U608_9BACT</name>
<evidence type="ECO:0000256" key="1">
    <source>
        <dbReference type="SAM" id="Phobius"/>
    </source>
</evidence>